<name>A0A2P4X1D4_9STRA</name>
<evidence type="ECO:0000313" key="2">
    <source>
        <dbReference type="Proteomes" id="UP000237271"/>
    </source>
</evidence>
<evidence type="ECO:0000313" key="1">
    <source>
        <dbReference type="EMBL" id="POM59357.1"/>
    </source>
</evidence>
<reference evidence="1 2" key="1">
    <citation type="journal article" date="2017" name="Genome Biol. Evol.">
        <title>Phytophthora megakarya and P. palmivora, closely related causal agents of cacao black pod rot, underwent increases in genome sizes and gene numbers by different mechanisms.</title>
        <authorList>
            <person name="Ali S.S."/>
            <person name="Shao J."/>
            <person name="Lary D.J."/>
            <person name="Kronmiller B."/>
            <person name="Shen D."/>
            <person name="Strem M.D."/>
            <person name="Amoako-Attah I."/>
            <person name="Akrofi A.Y."/>
            <person name="Begoude B.A."/>
            <person name="Ten Hoopen G.M."/>
            <person name="Coulibaly K."/>
            <person name="Kebe B.I."/>
            <person name="Melnick R.L."/>
            <person name="Guiltinan M.J."/>
            <person name="Tyler B.M."/>
            <person name="Meinhardt L.W."/>
            <person name="Bailey B.A."/>
        </authorList>
    </citation>
    <scope>NUCLEOTIDE SEQUENCE [LARGE SCALE GENOMIC DNA]</scope>
    <source>
        <strain evidence="2">sbr112.9</strain>
    </source>
</reference>
<sequence length="102" mass="11885">MEKQQFQPKLLMQRQRFSRQIFWQLPYELPIHNTPSLFWECSIEHTPMSKSTMAGDVDASVMKQCGRCLASNLPIFVMNMMFLSNLKNVITPHLTKPEVGKK</sequence>
<keyword evidence="1" id="KW-0812">Transmembrane</keyword>
<comment type="caution">
    <text evidence="1">The sequence shown here is derived from an EMBL/GenBank/DDBJ whole genome shotgun (WGS) entry which is preliminary data.</text>
</comment>
<keyword evidence="1" id="KW-0472">Membrane</keyword>
<organism evidence="1 2">
    <name type="scientific">Phytophthora palmivora</name>
    <dbReference type="NCBI Taxonomy" id="4796"/>
    <lineage>
        <taxon>Eukaryota</taxon>
        <taxon>Sar</taxon>
        <taxon>Stramenopiles</taxon>
        <taxon>Oomycota</taxon>
        <taxon>Peronosporomycetes</taxon>
        <taxon>Peronosporales</taxon>
        <taxon>Peronosporaceae</taxon>
        <taxon>Phytophthora</taxon>
    </lineage>
</organism>
<keyword evidence="2" id="KW-1185">Reference proteome</keyword>
<dbReference type="Proteomes" id="UP000237271">
    <property type="component" value="Unassembled WGS sequence"/>
</dbReference>
<proteinExistence type="predicted"/>
<protein>
    <submittedName>
        <fullName evidence="1">Transmembrane protein</fullName>
    </submittedName>
</protein>
<dbReference type="EMBL" id="NCKW01017199">
    <property type="protein sequence ID" value="POM59357.1"/>
    <property type="molecule type" value="Genomic_DNA"/>
</dbReference>
<dbReference type="AlphaFoldDB" id="A0A2P4X1D4"/>
<accession>A0A2P4X1D4</accession>
<gene>
    <name evidence="1" type="ORF">PHPALM_31923</name>
</gene>